<dbReference type="OrthoDB" id="6104125at2"/>
<accession>N6VWF9</accession>
<protein>
    <submittedName>
        <fullName evidence="1">DUF2597 family protein</fullName>
    </submittedName>
</protein>
<evidence type="ECO:0000313" key="2">
    <source>
        <dbReference type="Proteomes" id="UP000013165"/>
    </source>
</evidence>
<dbReference type="STRING" id="626887.J057_04546"/>
<comment type="caution">
    <text evidence="1">The sequence shown here is derived from an EMBL/GenBank/DDBJ whole genome shotgun (WGS) entry which is preliminary data.</text>
</comment>
<dbReference type="HOGENOM" id="CLU_146706_0_0_6"/>
<reference evidence="1 2" key="1">
    <citation type="journal article" date="2013" name="Genome Announc.">
        <title>Genome Sequence of the Polycyclic Aromatic Hydrocarbon-Degrading Bacterium Strain Marinobacter nanhaiticus D15-8WT.</title>
        <authorList>
            <person name="Cui Z."/>
            <person name="Gao W."/>
            <person name="Li Q."/>
            <person name="Xu G."/>
            <person name="Zheng L."/>
        </authorList>
    </citation>
    <scope>NUCLEOTIDE SEQUENCE [LARGE SCALE GENOMIC DNA]</scope>
    <source>
        <strain evidence="1 2">D15-8W</strain>
    </source>
</reference>
<dbReference type="RefSeq" id="WP_004578887.1">
    <property type="nucleotide sequence ID" value="NZ_AP028878.1"/>
</dbReference>
<keyword evidence="2" id="KW-1185">Reference proteome</keyword>
<dbReference type="AlphaFoldDB" id="N6VWF9"/>
<organism evidence="1 2">
    <name type="scientific">Marinobacter nanhaiticus D15-8W</name>
    <dbReference type="NCBI Taxonomy" id="626887"/>
    <lineage>
        <taxon>Bacteria</taxon>
        <taxon>Pseudomonadati</taxon>
        <taxon>Pseudomonadota</taxon>
        <taxon>Gammaproteobacteria</taxon>
        <taxon>Pseudomonadales</taxon>
        <taxon>Marinobacteraceae</taxon>
        <taxon>Marinobacter</taxon>
    </lineage>
</organism>
<name>N6VWF9_9GAMM</name>
<dbReference type="EMBL" id="APLQ01000011">
    <property type="protein sequence ID" value="ENO14590.1"/>
    <property type="molecule type" value="Genomic_DNA"/>
</dbReference>
<sequence>MSKQRINGKSFDFSLGDLAVHANKFTLDITDNTAVAKTRGVPDGYTAGDVEASGEIEVDRANLKLITEAARKAGSFRSLEPFDVTGYAQAGDDELKVEAFGCKLTISSLLDVDPSSADKSVFKLPFMVTSPDFVRIDGVSYLAAEEIESLSESS</sequence>
<dbReference type="Pfam" id="PF10772">
    <property type="entry name" value="Phage_HP1_Orf24"/>
    <property type="match status" value="1"/>
</dbReference>
<dbReference type="InterPro" id="IPR019708">
    <property type="entry name" value="Phage_HP1_Orf24"/>
</dbReference>
<gene>
    <name evidence="1" type="ORF">J057_04546</name>
</gene>
<dbReference type="eggNOG" id="ENOG502ZBYB">
    <property type="taxonomic scope" value="Bacteria"/>
</dbReference>
<dbReference type="PATRIC" id="fig|626887.3.peg.895"/>
<proteinExistence type="predicted"/>
<dbReference type="Proteomes" id="UP000013165">
    <property type="component" value="Unassembled WGS sequence"/>
</dbReference>
<evidence type="ECO:0000313" key="1">
    <source>
        <dbReference type="EMBL" id="ENO14590.1"/>
    </source>
</evidence>